<comment type="caution">
    <text evidence="1">The sequence shown here is derived from an EMBL/GenBank/DDBJ whole genome shotgun (WGS) entry which is preliminary data.</text>
</comment>
<keyword evidence="2" id="KW-1185">Reference proteome</keyword>
<evidence type="ECO:0000313" key="2">
    <source>
        <dbReference type="Proteomes" id="UP000232323"/>
    </source>
</evidence>
<dbReference type="Pfam" id="PF02566">
    <property type="entry name" value="OsmC"/>
    <property type="match status" value="1"/>
</dbReference>
<gene>
    <name evidence="1" type="ORF">CEUSTIGMA_g7472.t1</name>
</gene>
<name>A0A250XA90_9CHLO</name>
<dbReference type="PANTHER" id="PTHR35368:SF1">
    <property type="entry name" value="HYDROPEROXIDE REDUCTASE"/>
    <property type="match status" value="1"/>
</dbReference>
<reference evidence="1 2" key="1">
    <citation type="submission" date="2017-08" db="EMBL/GenBank/DDBJ databases">
        <title>Acidophilic green algal genome provides insights into adaptation to an acidic environment.</title>
        <authorList>
            <person name="Hirooka S."/>
            <person name="Hirose Y."/>
            <person name="Kanesaki Y."/>
            <person name="Higuchi S."/>
            <person name="Fujiwara T."/>
            <person name="Onuma R."/>
            <person name="Era A."/>
            <person name="Ohbayashi R."/>
            <person name="Uzuka A."/>
            <person name="Nozaki H."/>
            <person name="Yoshikawa H."/>
            <person name="Miyagishima S.Y."/>
        </authorList>
    </citation>
    <scope>NUCLEOTIDE SEQUENCE [LARGE SCALE GENOMIC DNA]</scope>
    <source>
        <strain evidence="1 2">NIES-2499</strain>
    </source>
</reference>
<dbReference type="Gene3D" id="3.30.300.20">
    <property type="match status" value="1"/>
</dbReference>
<dbReference type="PANTHER" id="PTHR35368">
    <property type="entry name" value="HYDROPEROXIDE REDUCTASE"/>
    <property type="match status" value="1"/>
</dbReference>
<accession>A0A250XA90</accession>
<proteinExistence type="predicted"/>
<dbReference type="Proteomes" id="UP000232323">
    <property type="component" value="Unassembled WGS sequence"/>
</dbReference>
<dbReference type="InterPro" id="IPR052924">
    <property type="entry name" value="OsmC/Ohr_hydroprdx_reductase"/>
</dbReference>
<organism evidence="1 2">
    <name type="scientific">Chlamydomonas eustigma</name>
    <dbReference type="NCBI Taxonomy" id="1157962"/>
    <lineage>
        <taxon>Eukaryota</taxon>
        <taxon>Viridiplantae</taxon>
        <taxon>Chlorophyta</taxon>
        <taxon>core chlorophytes</taxon>
        <taxon>Chlorophyceae</taxon>
        <taxon>CS clade</taxon>
        <taxon>Chlamydomonadales</taxon>
        <taxon>Chlamydomonadaceae</taxon>
        <taxon>Chlamydomonas</taxon>
    </lineage>
</organism>
<dbReference type="OrthoDB" id="2019818at2759"/>
<evidence type="ECO:0000313" key="1">
    <source>
        <dbReference type="EMBL" id="GAX80033.1"/>
    </source>
</evidence>
<dbReference type="EMBL" id="BEGY01000048">
    <property type="protein sequence ID" value="GAX80033.1"/>
    <property type="molecule type" value="Genomic_DNA"/>
</dbReference>
<evidence type="ECO:0008006" key="3">
    <source>
        <dbReference type="Google" id="ProtNLM"/>
    </source>
</evidence>
<dbReference type="InterPro" id="IPR015946">
    <property type="entry name" value="KH_dom-like_a/b"/>
</dbReference>
<dbReference type="InterPro" id="IPR003718">
    <property type="entry name" value="OsmC/Ohr_fam"/>
</dbReference>
<protein>
    <recommendedName>
        <fullName evidence="3">OsmC-like protein</fullName>
    </recommendedName>
</protein>
<dbReference type="InterPro" id="IPR036102">
    <property type="entry name" value="OsmC/Ohrsf"/>
</dbReference>
<dbReference type="AlphaFoldDB" id="A0A250XA90"/>
<sequence>MICSSLRGTKCLLARAGSLLTSSNSYHPLRYWAAVRSNSSSSTRIAATADDSITWRKEYRIQGQGFKNQCTVQTEDDFIICSDIPKSMGGGNSAPQPVLLLLAALAGCETATANFVARHLKIRIRGISFEIEAWRDQRGALSLPITQTEGGSGQLMIPAMLQVVSGTAVVDTDSTQEEVDELSHQVHIRCPVASMMTRSGCQLNIKWIKKSE</sequence>
<dbReference type="SUPFAM" id="SSF82784">
    <property type="entry name" value="OsmC-like"/>
    <property type="match status" value="1"/>
</dbReference>